<protein>
    <submittedName>
        <fullName evidence="1">Lycopene cyclase</fullName>
    </submittedName>
</protein>
<organism evidence="1 2">
    <name type="scientific">Hymenobacter jejuensis</name>
    <dbReference type="NCBI Taxonomy" id="2502781"/>
    <lineage>
        <taxon>Bacteria</taxon>
        <taxon>Pseudomonadati</taxon>
        <taxon>Bacteroidota</taxon>
        <taxon>Cytophagia</taxon>
        <taxon>Cytophagales</taxon>
        <taxon>Hymenobacteraceae</taxon>
        <taxon>Hymenobacter</taxon>
    </lineage>
</organism>
<reference evidence="1 2" key="1">
    <citation type="submission" date="2019-06" db="EMBL/GenBank/DDBJ databases">
        <authorList>
            <person name="Srinivasan S."/>
        </authorList>
    </citation>
    <scope>NUCLEOTIDE SEQUENCE [LARGE SCALE GENOMIC DNA]</scope>
    <source>
        <strain evidence="1 2">17J68-5</strain>
    </source>
</reference>
<accession>A0A5B7ZZH2</accession>
<dbReference type="Gene3D" id="3.50.50.60">
    <property type="entry name" value="FAD/NAD(P)-binding domain"/>
    <property type="match status" value="1"/>
</dbReference>
<name>A0A5B7ZZH2_9BACT</name>
<proteinExistence type="predicted"/>
<sequence>MLIQHRYNESALQSTRPEHYTGARAFFVAVNYDCDYLLAGGGAAGLSLAYYLSCEPRLRDKRVVIIEPQAKDQNDRTWSFWADSPTPFDGIVAHEWQKLAFRSPDLEKVFDLERYRYKMIRGLDFYRFVRNALADNPQFAFVQETVISIENTSDGVSVGTATRSYSARYVFDSRPPEITRRPDKYRYLLQHFVGWEIETDRDVFDPTTVEFMDFRGAQEQEARFMYVLPFSKRRALVEYTLFSGSILQKCDYEVFIKKYLRDTLGLEQYRIEAEEIGAIPMTDHPLPATSGAHIINLGTRAGRAKPSTGYAFKRIQEHSARLVAALAATGAPPADPTGDRWQFRLFDTLLLDIMQRRGETTRDLFTELFARNPVERILDFLDERTSWAENLQVMNSVTPWPFLRSIGHVLRGRPGQRKL</sequence>
<dbReference type="KEGG" id="hyj:FHG12_07245"/>
<dbReference type="SUPFAM" id="SSF51905">
    <property type="entry name" value="FAD/NAD(P)-binding domain"/>
    <property type="match status" value="1"/>
</dbReference>
<dbReference type="InterPro" id="IPR036188">
    <property type="entry name" value="FAD/NAD-bd_sf"/>
</dbReference>
<dbReference type="OrthoDB" id="24355at2"/>
<dbReference type="EMBL" id="CP040896">
    <property type="protein sequence ID" value="QDA59916.1"/>
    <property type="molecule type" value="Genomic_DNA"/>
</dbReference>
<evidence type="ECO:0000313" key="1">
    <source>
        <dbReference type="EMBL" id="QDA59916.1"/>
    </source>
</evidence>
<gene>
    <name evidence="1" type="ORF">FHG12_07245</name>
</gene>
<dbReference type="Pfam" id="PF05834">
    <property type="entry name" value="Lycopene_cycl"/>
    <property type="match status" value="1"/>
</dbReference>
<evidence type="ECO:0000313" key="2">
    <source>
        <dbReference type="Proteomes" id="UP000305398"/>
    </source>
</evidence>
<dbReference type="AlphaFoldDB" id="A0A5B7ZZH2"/>
<dbReference type="Proteomes" id="UP000305398">
    <property type="component" value="Chromosome"/>
</dbReference>
<keyword evidence="2" id="KW-1185">Reference proteome</keyword>